<dbReference type="SUPFAM" id="SSF50978">
    <property type="entry name" value="WD40 repeat-like"/>
    <property type="match status" value="1"/>
</dbReference>
<dbReference type="GO" id="GO:0005634">
    <property type="term" value="C:nucleus"/>
    <property type="evidence" value="ECO:0007669"/>
    <property type="project" value="UniProtKB-SubCell"/>
</dbReference>
<dbReference type="PANTHER" id="PTHR19855:SF12">
    <property type="entry name" value="WD REPEAT-CONTAINING PROTEIN 37"/>
    <property type="match status" value="1"/>
</dbReference>
<keyword evidence="3" id="KW-0963">Cytoplasm</keyword>
<evidence type="ECO:0000256" key="1">
    <source>
        <dbReference type="ARBA" id="ARBA00004123"/>
    </source>
</evidence>
<feature type="repeat" description="WD" evidence="6">
    <location>
        <begin position="96"/>
        <end position="130"/>
    </location>
</feature>
<dbReference type="PROSITE" id="PS50294">
    <property type="entry name" value="WD_REPEATS_REGION"/>
    <property type="match status" value="1"/>
</dbReference>
<dbReference type="InterPro" id="IPR015943">
    <property type="entry name" value="WD40/YVTN_repeat-like_dom_sf"/>
</dbReference>
<evidence type="ECO:0000256" key="5">
    <source>
        <dbReference type="ARBA" id="ARBA00040954"/>
    </source>
</evidence>
<dbReference type="Gene3D" id="2.130.10.10">
    <property type="entry name" value="YVTN repeat-like/Quinoprotein amine dehydrogenase"/>
    <property type="match status" value="1"/>
</dbReference>
<dbReference type="OrthoDB" id="9984207at2759"/>
<name>A0A812C493_ACAPH</name>
<dbReference type="Pfam" id="PF00400">
    <property type="entry name" value="WD40"/>
    <property type="match status" value="2"/>
</dbReference>
<sequence>MSVKPKRLARGKINSEAASQISQKIKSTYKVSTSKIVSSFRTTPAAYSLVREYTGHRDGVWEVSVSKAGHPVLGTASADHTARIWCIESGVTMQQYVGHQGSVNSIRFHPNQDLALTASGDRTAHIWKMQFTLPSHLEVMAEKVESEEREKRQKEAGALVRRI</sequence>
<dbReference type="Proteomes" id="UP000597762">
    <property type="component" value="Unassembled WGS sequence"/>
</dbReference>
<comment type="subcellular location">
    <subcellularLocation>
        <location evidence="2">Cytoplasm</location>
    </subcellularLocation>
    <subcellularLocation>
        <location evidence="1">Nucleus</location>
    </subcellularLocation>
</comment>
<evidence type="ECO:0000256" key="2">
    <source>
        <dbReference type="ARBA" id="ARBA00004496"/>
    </source>
</evidence>
<gene>
    <name evidence="7" type="ORF">SPHA_29761</name>
</gene>
<dbReference type="PROSITE" id="PS50082">
    <property type="entry name" value="WD_REPEATS_2"/>
    <property type="match status" value="2"/>
</dbReference>
<comment type="caution">
    <text evidence="7">The sequence shown here is derived from an EMBL/GenBank/DDBJ whole genome shotgun (WGS) entry which is preliminary data.</text>
</comment>
<keyword evidence="4" id="KW-0539">Nucleus</keyword>
<keyword evidence="6" id="KW-0853">WD repeat</keyword>
<dbReference type="AlphaFoldDB" id="A0A812C493"/>
<dbReference type="PANTHER" id="PTHR19855">
    <property type="entry name" value="WD40 REPEAT PROTEIN 12, 37"/>
    <property type="match status" value="1"/>
</dbReference>
<dbReference type="SMART" id="SM00320">
    <property type="entry name" value="WD40"/>
    <property type="match status" value="2"/>
</dbReference>
<dbReference type="InterPro" id="IPR036322">
    <property type="entry name" value="WD40_repeat_dom_sf"/>
</dbReference>
<evidence type="ECO:0000313" key="7">
    <source>
        <dbReference type="EMBL" id="CAE1255671.1"/>
    </source>
</evidence>
<evidence type="ECO:0000256" key="6">
    <source>
        <dbReference type="PROSITE-ProRule" id="PRU00221"/>
    </source>
</evidence>
<evidence type="ECO:0000256" key="3">
    <source>
        <dbReference type="ARBA" id="ARBA00022490"/>
    </source>
</evidence>
<proteinExistence type="predicted"/>
<dbReference type="EMBL" id="CAHIKZ030001191">
    <property type="protein sequence ID" value="CAE1255671.1"/>
    <property type="molecule type" value="Genomic_DNA"/>
</dbReference>
<accession>A0A812C493</accession>
<keyword evidence="8" id="KW-1185">Reference proteome</keyword>
<dbReference type="InterPro" id="IPR001680">
    <property type="entry name" value="WD40_rpt"/>
</dbReference>
<dbReference type="GO" id="GO:0005737">
    <property type="term" value="C:cytoplasm"/>
    <property type="evidence" value="ECO:0007669"/>
    <property type="project" value="UniProtKB-SubCell"/>
</dbReference>
<evidence type="ECO:0000313" key="8">
    <source>
        <dbReference type="Proteomes" id="UP000597762"/>
    </source>
</evidence>
<reference evidence="7" key="1">
    <citation type="submission" date="2021-01" db="EMBL/GenBank/DDBJ databases">
        <authorList>
            <person name="Li R."/>
            <person name="Bekaert M."/>
        </authorList>
    </citation>
    <scope>NUCLEOTIDE SEQUENCE</scope>
    <source>
        <strain evidence="7">Farmed</strain>
    </source>
</reference>
<protein>
    <recommendedName>
        <fullName evidence="5">WD repeat-containing protein 37</fullName>
    </recommendedName>
</protein>
<evidence type="ECO:0000256" key="4">
    <source>
        <dbReference type="ARBA" id="ARBA00023242"/>
    </source>
</evidence>
<organism evidence="7 8">
    <name type="scientific">Acanthosepion pharaonis</name>
    <name type="common">Pharaoh cuttlefish</name>
    <name type="synonym">Sepia pharaonis</name>
    <dbReference type="NCBI Taxonomy" id="158019"/>
    <lineage>
        <taxon>Eukaryota</taxon>
        <taxon>Metazoa</taxon>
        <taxon>Spiralia</taxon>
        <taxon>Lophotrochozoa</taxon>
        <taxon>Mollusca</taxon>
        <taxon>Cephalopoda</taxon>
        <taxon>Coleoidea</taxon>
        <taxon>Decapodiformes</taxon>
        <taxon>Sepiida</taxon>
        <taxon>Sepiina</taxon>
        <taxon>Sepiidae</taxon>
        <taxon>Acanthosepion</taxon>
    </lineage>
</organism>
<feature type="repeat" description="WD" evidence="6">
    <location>
        <begin position="53"/>
        <end position="95"/>
    </location>
</feature>